<evidence type="ECO:0000256" key="3">
    <source>
        <dbReference type="RuleBase" id="RU000363"/>
    </source>
</evidence>
<dbReference type="RefSeq" id="WP_377328900.1">
    <property type="nucleotide sequence ID" value="NZ_JBHUMZ010000021.1"/>
</dbReference>
<evidence type="ECO:0000256" key="1">
    <source>
        <dbReference type="ARBA" id="ARBA00006484"/>
    </source>
</evidence>
<sequence>MTIPFNTDLSGKVAVVTGGSGVLGSVLSEALAEAGAKVAVLARTQSKIDRVVESIKSKGHEAIGYSVDVLNKDDLKRVREDLKEQFGTCDILINGAGGNDPKATTSHDYFTEDDGEQSFFDLDQNAVGDLFDMNFLGSFLPTQVFGQDMVNAEGATIINVSSMNAFTPLTRIPAYSGAKAAVSNFTQWLAVYFSKVGVRVNAIAPGFFLTDQNRNLLYKEDGSLSERAEKILSQTPEDRFGEPEELVGTLMWLVNQQASGFVNGIIVPVDGGFSAYSGV</sequence>
<dbReference type="CDD" id="cd08935">
    <property type="entry name" value="mannonate_red_SDR_c"/>
    <property type="match status" value="1"/>
</dbReference>
<dbReference type="PANTHER" id="PTHR42760:SF115">
    <property type="entry name" value="3-OXOACYL-[ACYL-CARRIER-PROTEIN] REDUCTASE FABG"/>
    <property type="match status" value="1"/>
</dbReference>
<comment type="caution">
    <text evidence="4">The sequence shown here is derived from an EMBL/GenBank/DDBJ whole genome shotgun (WGS) entry which is preliminary data.</text>
</comment>
<organism evidence="4 5">
    <name type="scientific">Piscibacillus salipiscarius</name>
    <dbReference type="NCBI Taxonomy" id="299480"/>
    <lineage>
        <taxon>Bacteria</taxon>
        <taxon>Bacillati</taxon>
        <taxon>Bacillota</taxon>
        <taxon>Bacilli</taxon>
        <taxon>Bacillales</taxon>
        <taxon>Bacillaceae</taxon>
        <taxon>Piscibacillus</taxon>
    </lineage>
</organism>
<dbReference type="PROSITE" id="PS00061">
    <property type="entry name" value="ADH_SHORT"/>
    <property type="match status" value="1"/>
</dbReference>
<dbReference type="Proteomes" id="UP001597452">
    <property type="component" value="Unassembled WGS sequence"/>
</dbReference>
<dbReference type="InterPro" id="IPR020904">
    <property type="entry name" value="Sc_DH/Rdtase_CS"/>
</dbReference>
<evidence type="ECO:0000256" key="2">
    <source>
        <dbReference type="ARBA" id="ARBA00023002"/>
    </source>
</evidence>
<dbReference type="Gene3D" id="3.40.50.720">
    <property type="entry name" value="NAD(P)-binding Rossmann-like Domain"/>
    <property type="match status" value="1"/>
</dbReference>
<reference evidence="5" key="1">
    <citation type="journal article" date="2019" name="Int. J. Syst. Evol. Microbiol.">
        <title>The Global Catalogue of Microorganisms (GCM) 10K type strain sequencing project: providing services to taxonomists for standard genome sequencing and annotation.</title>
        <authorList>
            <consortium name="The Broad Institute Genomics Platform"/>
            <consortium name="The Broad Institute Genome Sequencing Center for Infectious Disease"/>
            <person name="Wu L."/>
            <person name="Ma J."/>
        </authorList>
    </citation>
    <scope>NUCLEOTIDE SEQUENCE [LARGE SCALE GENOMIC DNA]</scope>
    <source>
        <strain evidence="5">TISTR 1571</strain>
    </source>
</reference>
<dbReference type="Pfam" id="PF00106">
    <property type="entry name" value="adh_short"/>
    <property type="match status" value="1"/>
</dbReference>
<dbReference type="PANTHER" id="PTHR42760">
    <property type="entry name" value="SHORT-CHAIN DEHYDROGENASES/REDUCTASES FAMILY MEMBER"/>
    <property type="match status" value="1"/>
</dbReference>
<dbReference type="PRINTS" id="PR00080">
    <property type="entry name" value="SDRFAMILY"/>
</dbReference>
<dbReference type="SUPFAM" id="SSF51735">
    <property type="entry name" value="NAD(P)-binding Rossmann-fold domains"/>
    <property type="match status" value="1"/>
</dbReference>
<name>A0ABW5QBP6_9BACI</name>
<keyword evidence="2" id="KW-0560">Oxidoreductase</keyword>
<comment type="similarity">
    <text evidence="1 3">Belongs to the short-chain dehydrogenases/reductases (SDR) family.</text>
</comment>
<evidence type="ECO:0000313" key="5">
    <source>
        <dbReference type="Proteomes" id="UP001597452"/>
    </source>
</evidence>
<accession>A0ABW5QBP6</accession>
<dbReference type="EMBL" id="JBHUMZ010000021">
    <property type="protein sequence ID" value="MFD2639102.1"/>
    <property type="molecule type" value="Genomic_DNA"/>
</dbReference>
<dbReference type="InterPro" id="IPR036291">
    <property type="entry name" value="NAD(P)-bd_dom_sf"/>
</dbReference>
<dbReference type="InterPro" id="IPR002347">
    <property type="entry name" value="SDR_fam"/>
</dbReference>
<evidence type="ECO:0000313" key="4">
    <source>
        <dbReference type="EMBL" id="MFD2639102.1"/>
    </source>
</evidence>
<dbReference type="PRINTS" id="PR00081">
    <property type="entry name" value="GDHRDH"/>
</dbReference>
<gene>
    <name evidence="4" type="ORF">ACFSW4_09525</name>
</gene>
<protein>
    <submittedName>
        <fullName evidence="4">SDR family oxidoreductase</fullName>
    </submittedName>
</protein>
<keyword evidence="5" id="KW-1185">Reference proteome</keyword>
<dbReference type="NCBIfam" id="NF006132">
    <property type="entry name" value="PRK08277.1"/>
    <property type="match status" value="1"/>
</dbReference>
<proteinExistence type="inferred from homology"/>